<comment type="caution">
    <text evidence="1">The sequence shown here is derived from an EMBL/GenBank/DDBJ whole genome shotgun (WGS) entry which is preliminary data.</text>
</comment>
<dbReference type="RefSeq" id="XP_025468954.1">
    <property type="nucleotide sequence ID" value="XM_025606816.1"/>
</dbReference>
<keyword evidence="2" id="KW-1185">Reference proteome</keyword>
<protein>
    <submittedName>
        <fullName evidence="1">Uncharacterized protein</fullName>
    </submittedName>
</protein>
<organism evidence="1 2">
    <name type="scientific">Aspergillus sclerotioniger CBS 115572</name>
    <dbReference type="NCBI Taxonomy" id="1450535"/>
    <lineage>
        <taxon>Eukaryota</taxon>
        <taxon>Fungi</taxon>
        <taxon>Dikarya</taxon>
        <taxon>Ascomycota</taxon>
        <taxon>Pezizomycotina</taxon>
        <taxon>Eurotiomycetes</taxon>
        <taxon>Eurotiomycetidae</taxon>
        <taxon>Eurotiales</taxon>
        <taxon>Aspergillaceae</taxon>
        <taxon>Aspergillus</taxon>
        <taxon>Aspergillus subgen. Circumdati</taxon>
    </lineage>
</organism>
<sequence length="184" mass="20451">MTTRPLSPPTSPIARKRTCAPSLPSSQRLCHDWMIVQGNVHYARDRAHFTTYRPITLRLKNNIFNPTEELQVAGIGSVQIPVVRNLENPFDTHTLTLDNVLHIPEAVCNGFNPLLYGSSMSCTETAWTGADREGRMMWVARPFRGGARMVLGGGLCGEGESEIIEGRYYTLSLYVSPEERGVMG</sequence>
<proteinExistence type="predicted"/>
<dbReference type="AlphaFoldDB" id="A0A317WW11"/>
<gene>
    <name evidence="1" type="ORF">BO94DRAFT_31007</name>
</gene>
<dbReference type="Proteomes" id="UP000246702">
    <property type="component" value="Unassembled WGS sequence"/>
</dbReference>
<dbReference type="STRING" id="1450535.A0A317WW11"/>
<name>A0A317WW11_9EURO</name>
<dbReference type="OrthoDB" id="4232400at2759"/>
<evidence type="ECO:0000313" key="2">
    <source>
        <dbReference type="Proteomes" id="UP000246702"/>
    </source>
</evidence>
<accession>A0A317WW11</accession>
<dbReference type="EMBL" id="MSFK01000010">
    <property type="protein sequence ID" value="PWY90576.1"/>
    <property type="molecule type" value="Genomic_DNA"/>
</dbReference>
<evidence type="ECO:0000313" key="1">
    <source>
        <dbReference type="EMBL" id="PWY90576.1"/>
    </source>
</evidence>
<dbReference type="PANTHER" id="PTHR40628:SF1">
    <property type="entry name" value="CHROMO DOMAIN-CONTAINING PROTEIN"/>
    <property type="match status" value="1"/>
</dbReference>
<dbReference type="GeneID" id="37108959"/>
<reference evidence="1 2" key="1">
    <citation type="submission" date="2016-12" db="EMBL/GenBank/DDBJ databases">
        <title>The genomes of Aspergillus section Nigri reveals drivers in fungal speciation.</title>
        <authorList>
            <consortium name="DOE Joint Genome Institute"/>
            <person name="Vesth T.C."/>
            <person name="Nybo J."/>
            <person name="Theobald S."/>
            <person name="Brandl J."/>
            <person name="Frisvad J.C."/>
            <person name="Nielsen K.F."/>
            <person name="Lyhne E.K."/>
            <person name="Kogle M.E."/>
            <person name="Kuo A."/>
            <person name="Riley R."/>
            <person name="Clum A."/>
            <person name="Nolan M."/>
            <person name="Lipzen A."/>
            <person name="Salamov A."/>
            <person name="Henrissat B."/>
            <person name="Wiebenga A."/>
            <person name="De Vries R.P."/>
            <person name="Grigoriev I.V."/>
            <person name="Mortensen U.H."/>
            <person name="Andersen M.R."/>
            <person name="Baker S.E."/>
        </authorList>
    </citation>
    <scope>NUCLEOTIDE SEQUENCE [LARGE SCALE GENOMIC DNA]</scope>
    <source>
        <strain evidence="1 2">CBS 115572</strain>
    </source>
</reference>
<dbReference type="PANTHER" id="PTHR40628">
    <property type="entry name" value="CHROMO DOMAIN-CONTAINING PROTEIN"/>
    <property type="match status" value="1"/>
</dbReference>